<feature type="domain" description="YjeF C-terminal" evidence="20">
    <location>
        <begin position="227"/>
        <end position="491"/>
    </location>
</feature>
<dbReference type="InterPro" id="IPR017953">
    <property type="entry name" value="Carbohydrate_kinase_pred_CS"/>
</dbReference>
<evidence type="ECO:0000256" key="3">
    <source>
        <dbReference type="ARBA" id="ARBA00006001"/>
    </source>
</evidence>
<comment type="similarity">
    <text evidence="4 19">In the C-terminal section; belongs to the NnrD/CARKD family.</text>
</comment>
<evidence type="ECO:0000313" key="22">
    <source>
        <dbReference type="EMBL" id="PTU31050.1"/>
    </source>
</evidence>
<dbReference type="OrthoDB" id="9806925at2"/>
<evidence type="ECO:0000256" key="14">
    <source>
        <dbReference type="ARBA" id="ARBA00025153"/>
    </source>
</evidence>
<evidence type="ECO:0000256" key="16">
    <source>
        <dbReference type="ARBA" id="ARBA00049209"/>
    </source>
</evidence>
<evidence type="ECO:0000256" key="12">
    <source>
        <dbReference type="ARBA" id="ARBA00023239"/>
    </source>
</evidence>
<evidence type="ECO:0000256" key="7">
    <source>
        <dbReference type="ARBA" id="ARBA00022840"/>
    </source>
</evidence>
<feature type="domain" description="YjeF N-terminal" evidence="21">
    <location>
        <begin position="14"/>
        <end position="217"/>
    </location>
</feature>
<dbReference type="GO" id="GO:0052856">
    <property type="term" value="F:NAD(P)HX epimerase activity"/>
    <property type="evidence" value="ECO:0007669"/>
    <property type="project" value="UniProtKB-UniRule"/>
</dbReference>
<feature type="binding site" evidence="18">
    <location>
        <begin position="61"/>
        <end position="65"/>
    </location>
    <ligand>
        <name>(6S)-NADPHX</name>
        <dbReference type="ChEBI" id="CHEBI:64076"/>
    </ligand>
</feature>
<evidence type="ECO:0000256" key="9">
    <source>
        <dbReference type="ARBA" id="ARBA00022958"/>
    </source>
</evidence>
<dbReference type="PANTHER" id="PTHR12592">
    <property type="entry name" value="ATP-DEPENDENT (S)-NAD(P)H-HYDRATE DEHYDRATASE FAMILY MEMBER"/>
    <property type="match status" value="1"/>
</dbReference>
<feature type="binding site" evidence="17">
    <location>
        <position position="262"/>
    </location>
    <ligand>
        <name>(6S)-NADPHX</name>
        <dbReference type="ChEBI" id="CHEBI:64076"/>
    </ligand>
</feature>
<evidence type="ECO:0000259" key="21">
    <source>
        <dbReference type="PROSITE" id="PS51385"/>
    </source>
</evidence>
<evidence type="ECO:0000259" key="20">
    <source>
        <dbReference type="PROSITE" id="PS51383"/>
    </source>
</evidence>
<dbReference type="GO" id="GO:0046496">
    <property type="term" value="P:nicotinamide nucleotide metabolic process"/>
    <property type="evidence" value="ECO:0007669"/>
    <property type="project" value="UniProtKB-UniRule"/>
</dbReference>
<comment type="catalytic activity">
    <reaction evidence="1 18 19">
        <text>(6R)-NADHX = (6S)-NADHX</text>
        <dbReference type="Rhea" id="RHEA:32215"/>
        <dbReference type="ChEBI" id="CHEBI:64074"/>
        <dbReference type="ChEBI" id="CHEBI:64075"/>
        <dbReference type="EC" id="5.1.99.6"/>
    </reaction>
</comment>
<comment type="similarity">
    <text evidence="18">Belongs to the NnrE/AIBP family.</text>
</comment>
<feature type="binding site" evidence="18">
    <location>
        <position position="163"/>
    </location>
    <ligand>
        <name>K(+)</name>
        <dbReference type="ChEBI" id="CHEBI:29103"/>
    </ligand>
</feature>
<dbReference type="GO" id="GO:0046872">
    <property type="term" value="F:metal ion binding"/>
    <property type="evidence" value="ECO:0007669"/>
    <property type="project" value="UniProtKB-UniRule"/>
</dbReference>
<proteinExistence type="inferred from homology"/>
<evidence type="ECO:0000256" key="19">
    <source>
        <dbReference type="PIRNR" id="PIRNR017184"/>
    </source>
</evidence>
<evidence type="ECO:0000256" key="11">
    <source>
        <dbReference type="ARBA" id="ARBA00023235"/>
    </source>
</evidence>
<keyword evidence="9 18" id="KW-0630">Potassium</keyword>
<feature type="binding site" evidence="17">
    <location>
        <position position="433"/>
    </location>
    <ligand>
        <name>AMP</name>
        <dbReference type="ChEBI" id="CHEBI:456215"/>
    </ligand>
</feature>
<dbReference type="SUPFAM" id="SSF64153">
    <property type="entry name" value="YjeF N-terminal domain-like"/>
    <property type="match status" value="1"/>
</dbReference>
<dbReference type="PROSITE" id="PS51385">
    <property type="entry name" value="YJEF_N"/>
    <property type="match status" value="1"/>
</dbReference>
<dbReference type="GO" id="GO:0005524">
    <property type="term" value="F:ATP binding"/>
    <property type="evidence" value="ECO:0007669"/>
    <property type="project" value="UniProtKB-UniRule"/>
</dbReference>
<comment type="similarity">
    <text evidence="17">Belongs to the NnrD/CARKD family.</text>
</comment>
<dbReference type="Gene3D" id="3.40.1190.20">
    <property type="match status" value="1"/>
</dbReference>
<dbReference type="PANTHER" id="PTHR12592:SF0">
    <property type="entry name" value="ATP-DEPENDENT (S)-NAD(P)H-HYDRATE DEHYDRATASE"/>
    <property type="match status" value="1"/>
</dbReference>
<evidence type="ECO:0000256" key="5">
    <source>
        <dbReference type="ARBA" id="ARBA00022723"/>
    </source>
</evidence>
<comment type="function">
    <text evidence="18">Catalyzes the epimerization of the S- and R-forms of NAD(P)HX, a damaged form of NAD(P)H that is a result of enzymatic or heat-dependent hydration. This is a prerequisite for the S-specific NAD(P)H-hydrate dehydratase to allow the repair of both epimers of NAD(P)HX.</text>
</comment>
<dbReference type="InterPro" id="IPR030677">
    <property type="entry name" value="Nnr"/>
</dbReference>
<comment type="cofactor">
    <cofactor evidence="17">
        <name>Mg(2+)</name>
        <dbReference type="ChEBI" id="CHEBI:18420"/>
    </cofactor>
</comment>
<dbReference type="Pfam" id="PF03853">
    <property type="entry name" value="YjeF_N"/>
    <property type="match status" value="1"/>
</dbReference>
<evidence type="ECO:0000313" key="23">
    <source>
        <dbReference type="Proteomes" id="UP000244248"/>
    </source>
</evidence>
<dbReference type="AlphaFoldDB" id="A0A2T5MEP2"/>
<evidence type="ECO:0000256" key="10">
    <source>
        <dbReference type="ARBA" id="ARBA00023027"/>
    </source>
</evidence>
<dbReference type="GO" id="GO:0110051">
    <property type="term" value="P:metabolite repair"/>
    <property type="evidence" value="ECO:0007669"/>
    <property type="project" value="TreeGrafter"/>
</dbReference>
<dbReference type="Proteomes" id="UP000244248">
    <property type="component" value="Unassembled WGS sequence"/>
</dbReference>
<protein>
    <recommendedName>
        <fullName evidence="19">Bifunctional NAD(P)H-hydrate repair enzyme</fullName>
    </recommendedName>
    <alternativeName>
        <fullName evidence="19">Nicotinamide nucleotide repair protein</fullName>
    </alternativeName>
    <domain>
        <recommendedName>
            <fullName evidence="19">ADP-dependent (S)-NAD(P)H-hydrate dehydratase</fullName>
            <ecNumber evidence="19">4.2.1.136</ecNumber>
        </recommendedName>
        <alternativeName>
            <fullName evidence="19">ADP-dependent NAD(P)HX dehydratase</fullName>
        </alternativeName>
    </domain>
    <domain>
        <recommendedName>
            <fullName evidence="19">NAD(P)H-hydrate epimerase</fullName>
            <ecNumber evidence="19">5.1.99.6</ecNumber>
        </recommendedName>
    </domain>
</protein>
<evidence type="ECO:0000256" key="1">
    <source>
        <dbReference type="ARBA" id="ARBA00000013"/>
    </source>
</evidence>
<accession>A0A2T5MEP2</accession>
<evidence type="ECO:0000256" key="15">
    <source>
        <dbReference type="ARBA" id="ARBA00048238"/>
    </source>
</evidence>
<dbReference type="EMBL" id="QANS01000004">
    <property type="protein sequence ID" value="PTU31050.1"/>
    <property type="molecule type" value="Genomic_DNA"/>
</dbReference>
<evidence type="ECO:0000256" key="6">
    <source>
        <dbReference type="ARBA" id="ARBA00022741"/>
    </source>
</evidence>
<comment type="catalytic activity">
    <reaction evidence="2 18 19">
        <text>(6R)-NADPHX = (6S)-NADPHX</text>
        <dbReference type="Rhea" id="RHEA:32227"/>
        <dbReference type="ChEBI" id="CHEBI:64076"/>
        <dbReference type="ChEBI" id="CHEBI:64077"/>
        <dbReference type="EC" id="5.1.99.6"/>
    </reaction>
</comment>
<sequence length="491" mass="50946">MNTKSRKLYSATQIRELDSAAMEGGIAGHILMQRAGHASWLTLQRFRPNAKRIDVLCGSGNNGGDGYEIARLANAVGRNVRVWQVGPAPTTGDALTARASWLKAGGTVQSLQSDSLLGAEVIVDALLGIGVKRELTGDVATAVTTINQAREHGAWVLAIDVPSGLDAGTGRVYGTAVRANMTITFIGNKVGLYTGAGVDCAGEIVLDTLNIPPQTYDATESLATLQDGSDLVTWLPKRARNSHKGTHGHVLVIGGDSGMSGAALLAGQAALRSGAGLVSLATRGSHALVLTPAQPELMCRRVENVDELTPLMNQASVIAIGPGLGQEAWGRALFARALLSQLPLVVDADALNLLASTSFKRENWVLTPHPGEAARMLGVTTEEIQNDRPAAVEALKARYGGTVVLKGAGTLIQGHRLSLCPYGNPGMAVAGMGDVLTGMIAAFIAQGQALGQAANTGVLAHALAGDRAAVQGMRGLLPTDLLSELRTVVNP</sequence>
<comment type="function">
    <text evidence="14 19">Bifunctional enzyme that catalyzes the epimerization of the S- and R-forms of NAD(P)HX and the dehydration of the S-form of NAD(P)HX at the expense of ADP, which is converted to AMP. This allows the repair of both epimers of NAD(P)HX, a damaged form of NAD(P)H that is a result of enzymatic or heat-dependent hydration.</text>
</comment>
<dbReference type="HAMAP" id="MF_01965">
    <property type="entry name" value="NADHX_dehydratase"/>
    <property type="match status" value="1"/>
</dbReference>
<organism evidence="22 23">
    <name type="scientific">Stenotrophobium rhamnosiphilum</name>
    <dbReference type="NCBI Taxonomy" id="2029166"/>
    <lineage>
        <taxon>Bacteria</taxon>
        <taxon>Pseudomonadati</taxon>
        <taxon>Pseudomonadota</taxon>
        <taxon>Gammaproteobacteria</taxon>
        <taxon>Nevskiales</taxon>
        <taxon>Nevskiaceae</taxon>
        <taxon>Stenotrophobium</taxon>
    </lineage>
</organism>
<keyword evidence="10 17" id="KW-0520">NAD</keyword>
<feature type="binding site" evidence="17">
    <location>
        <position position="369"/>
    </location>
    <ligand>
        <name>(6S)-NADPHX</name>
        <dbReference type="ChEBI" id="CHEBI:64076"/>
    </ligand>
</feature>
<keyword evidence="13" id="KW-0511">Multifunctional enzyme</keyword>
<dbReference type="SUPFAM" id="SSF53613">
    <property type="entry name" value="Ribokinase-like"/>
    <property type="match status" value="1"/>
</dbReference>
<feature type="binding site" evidence="18">
    <location>
        <begin position="128"/>
        <end position="134"/>
    </location>
    <ligand>
        <name>(6S)-NADPHX</name>
        <dbReference type="ChEBI" id="CHEBI:64076"/>
    </ligand>
</feature>
<feature type="binding site" evidence="18">
    <location>
        <position position="160"/>
    </location>
    <ligand>
        <name>(6S)-NADPHX</name>
        <dbReference type="ChEBI" id="CHEBI:64076"/>
    </ligand>
</feature>
<keyword evidence="7 17" id="KW-0067">ATP-binding</keyword>
<dbReference type="RefSeq" id="WP_107940636.1">
    <property type="nucleotide sequence ID" value="NZ_QANS01000004.1"/>
</dbReference>
<evidence type="ECO:0000256" key="18">
    <source>
        <dbReference type="HAMAP-Rule" id="MF_01966"/>
    </source>
</evidence>
<keyword evidence="12 17" id="KW-0456">Lyase</keyword>
<feature type="binding site" evidence="17">
    <location>
        <begin position="406"/>
        <end position="410"/>
    </location>
    <ligand>
        <name>AMP</name>
        <dbReference type="ChEBI" id="CHEBI:456215"/>
    </ligand>
</feature>
<keyword evidence="5 18" id="KW-0479">Metal-binding</keyword>
<dbReference type="CDD" id="cd01171">
    <property type="entry name" value="YXKO-related"/>
    <property type="match status" value="1"/>
</dbReference>
<comment type="cofactor">
    <cofactor evidence="18 19">
        <name>K(+)</name>
        <dbReference type="ChEBI" id="CHEBI:29103"/>
    </cofactor>
    <text evidence="18 19">Binds 1 potassium ion per subunit.</text>
</comment>
<keyword evidence="23" id="KW-1185">Reference proteome</keyword>
<dbReference type="PIRSF" id="PIRSF017184">
    <property type="entry name" value="Nnr"/>
    <property type="match status" value="1"/>
</dbReference>
<dbReference type="NCBIfam" id="TIGR00196">
    <property type="entry name" value="yjeF_cterm"/>
    <property type="match status" value="1"/>
</dbReference>
<comment type="subunit">
    <text evidence="17">Homotetramer.</text>
</comment>
<dbReference type="InterPro" id="IPR000631">
    <property type="entry name" value="CARKD"/>
</dbReference>
<dbReference type="GO" id="GO:0052855">
    <property type="term" value="F:ADP-dependent NAD(P)H-hydrate dehydratase activity"/>
    <property type="evidence" value="ECO:0007669"/>
    <property type="project" value="UniProtKB-UniRule"/>
</dbReference>
<dbReference type="PROSITE" id="PS01049">
    <property type="entry name" value="YJEF_C_1"/>
    <property type="match status" value="1"/>
</dbReference>
<comment type="similarity">
    <text evidence="3 19">In the N-terminal section; belongs to the NnrE/AIBP family.</text>
</comment>
<evidence type="ECO:0000256" key="2">
    <source>
        <dbReference type="ARBA" id="ARBA00000909"/>
    </source>
</evidence>
<evidence type="ECO:0000256" key="4">
    <source>
        <dbReference type="ARBA" id="ARBA00009524"/>
    </source>
</evidence>
<dbReference type="EC" id="5.1.99.6" evidence="19"/>
<feature type="binding site" evidence="17">
    <location>
        <position position="323"/>
    </location>
    <ligand>
        <name>(6S)-NADPHX</name>
        <dbReference type="ChEBI" id="CHEBI:64076"/>
    </ligand>
</feature>
<reference evidence="22 23" key="1">
    <citation type="submission" date="2018-04" db="EMBL/GenBank/DDBJ databases">
        <title>Novel species isolated from glacier.</title>
        <authorList>
            <person name="Liu Q."/>
            <person name="Xin Y.-H."/>
        </authorList>
    </citation>
    <scope>NUCLEOTIDE SEQUENCE [LARGE SCALE GENOMIC DNA]</scope>
    <source>
        <strain evidence="22 23">GT1R17</strain>
    </source>
</reference>
<keyword evidence="6 17" id="KW-0547">Nucleotide-binding</keyword>
<evidence type="ECO:0000256" key="8">
    <source>
        <dbReference type="ARBA" id="ARBA00022857"/>
    </source>
</evidence>
<dbReference type="EC" id="4.2.1.136" evidence="19"/>
<comment type="caution">
    <text evidence="18">Lacks conserved residue(s) required for the propagation of feature annotation.</text>
</comment>
<dbReference type="InterPro" id="IPR004443">
    <property type="entry name" value="YjeF_N_dom"/>
</dbReference>
<comment type="caution">
    <text evidence="22">The sequence shown here is derived from an EMBL/GenBank/DDBJ whole genome shotgun (WGS) entry which is preliminary data.</text>
</comment>
<evidence type="ECO:0000256" key="17">
    <source>
        <dbReference type="HAMAP-Rule" id="MF_01965"/>
    </source>
</evidence>
<feature type="binding site" evidence="18">
    <location>
        <position position="62"/>
    </location>
    <ligand>
        <name>K(+)</name>
        <dbReference type="ChEBI" id="CHEBI:29103"/>
    </ligand>
</feature>
<keyword evidence="8 17" id="KW-0521">NADP</keyword>
<comment type="catalytic activity">
    <reaction evidence="15 17 19">
        <text>(6S)-NADHX + ADP = AMP + phosphate + NADH + H(+)</text>
        <dbReference type="Rhea" id="RHEA:32223"/>
        <dbReference type="ChEBI" id="CHEBI:15378"/>
        <dbReference type="ChEBI" id="CHEBI:43474"/>
        <dbReference type="ChEBI" id="CHEBI:57945"/>
        <dbReference type="ChEBI" id="CHEBI:64074"/>
        <dbReference type="ChEBI" id="CHEBI:456215"/>
        <dbReference type="ChEBI" id="CHEBI:456216"/>
        <dbReference type="EC" id="4.2.1.136"/>
    </reaction>
</comment>
<dbReference type="Pfam" id="PF01256">
    <property type="entry name" value="Carb_kinase"/>
    <property type="match status" value="1"/>
</dbReference>
<gene>
    <name evidence="17" type="primary">nnrD</name>
    <name evidence="18" type="synonym">nnrE</name>
    <name evidence="22" type="ORF">CJD38_12200</name>
</gene>
<comment type="catalytic activity">
    <reaction evidence="16 17 19">
        <text>(6S)-NADPHX + ADP = AMP + phosphate + NADPH + H(+)</text>
        <dbReference type="Rhea" id="RHEA:32235"/>
        <dbReference type="ChEBI" id="CHEBI:15378"/>
        <dbReference type="ChEBI" id="CHEBI:43474"/>
        <dbReference type="ChEBI" id="CHEBI:57783"/>
        <dbReference type="ChEBI" id="CHEBI:64076"/>
        <dbReference type="ChEBI" id="CHEBI:456215"/>
        <dbReference type="ChEBI" id="CHEBI:456216"/>
        <dbReference type="EC" id="4.2.1.136"/>
    </reaction>
</comment>
<evidence type="ECO:0000256" key="13">
    <source>
        <dbReference type="ARBA" id="ARBA00023268"/>
    </source>
</evidence>
<dbReference type="NCBIfam" id="TIGR00197">
    <property type="entry name" value="yjeF_nterm"/>
    <property type="match status" value="1"/>
</dbReference>
<dbReference type="PROSITE" id="PS01050">
    <property type="entry name" value="YJEF_C_2"/>
    <property type="match status" value="1"/>
</dbReference>
<dbReference type="InterPro" id="IPR029056">
    <property type="entry name" value="Ribokinase-like"/>
</dbReference>
<keyword evidence="11 18" id="KW-0413">Isomerase</keyword>
<name>A0A2T5MEP2_9GAMM</name>
<dbReference type="HAMAP" id="MF_01966">
    <property type="entry name" value="NADHX_epimerase"/>
    <property type="match status" value="1"/>
</dbReference>
<feature type="binding site" evidence="17">
    <location>
        <position position="434"/>
    </location>
    <ligand>
        <name>(6S)-NADPHX</name>
        <dbReference type="ChEBI" id="CHEBI:64076"/>
    </ligand>
</feature>
<comment type="function">
    <text evidence="17">Catalyzes the dehydration of the S-form of NAD(P)HX at the expense of ADP, which is converted to AMP. Together with NAD(P)HX epimerase, which catalyzes the epimerization of the S- and R-forms, the enzyme allows the repair of both epimers of NAD(P)HX, a damaged form of NAD(P)H that is a result of enzymatic or heat-dependent hydration.</text>
</comment>
<dbReference type="InterPro" id="IPR036652">
    <property type="entry name" value="YjeF_N_dom_sf"/>
</dbReference>
<feature type="binding site" evidence="18">
    <location>
        <position position="124"/>
    </location>
    <ligand>
        <name>K(+)</name>
        <dbReference type="ChEBI" id="CHEBI:29103"/>
    </ligand>
</feature>
<dbReference type="Gene3D" id="3.40.50.10260">
    <property type="entry name" value="YjeF N-terminal domain"/>
    <property type="match status" value="1"/>
</dbReference>
<dbReference type="PROSITE" id="PS51383">
    <property type="entry name" value="YJEF_C_3"/>
    <property type="match status" value="1"/>
</dbReference>